<comment type="caution">
    <text evidence="1">The sequence shown here is derived from an EMBL/GenBank/DDBJ whole genome shotgun (WGS) entry which is preliminary data.</text>
</comment>
<reference evidence="1 2" key="1">
    <citation type="submission" date="2019-03" db="EMBL/GenBank/DDBJ databases">
        <title>Single cell metagenomics reveals metabolic interactions within the superorganism composed of flagellate Streblomastix strix and complex community of Bacteroidetes bacteria on its surface.</title>
        <authorList>
            <person name="Treitli S.C."/>
            <person name="Kolisko M."/>
            <person name="Husnik F."/>
            <person name="Keeling P."/>
            <person name="Hampl V."/>
        </authorList>
    </citation>
    <scope>NUCLEOTIDE SEQUENCE [LARGE SCALE GENOMIC DNA]</scope>
    <source>
        <strain evidence="1">ST1C</strain>
    </source>
</reference>
<accession>A0A5J4WHP8</accession>
<name>A0A5J4WHP8_9EUKA</name>
<evidence type="ECO:0000313" key="1">
    <source>
        <dbReference type="EMBL" id="KAA6394584.1"/>
    </source>
</evidence>
<dbReference type="AlphaFoldDB" id="A0A5J4WHP8"/>
<evidence type="ECO:0000313" key="2">
    <source>
        <dbReference type="Proteomes" id="UP000324800"/>
    </source>
</evidence>
<proteinExistence type="predicted"/>
<organism evidence="1 2">
    <name type="scientific">Streblomastix strix</name>
    <dbReference type="NCBI Taxonomy" id="222440"/>
    <lineage>
        <taxon>Eukaryota</taxon>
        <taxon>Metamonada</taxon>
        <taxon>Preaxostyla</taxon>
        <taxon>Oxymonadida</taxon>
        <taxon>Streblomastigidae</taxon>
        <taxon>Streblomastix</taxon>
    </lineage>
</organism>
<gene>
    <name evidence="1" type="ORF">EZS28_009888</name>
</gene>
<protein>
    <submittedName>
        <fullName evidence="1">Uncharacterized protein</fullName>
    </submittedName>
</protein>
<dbReference type="Proteomes" id="UP000324800">
    <property type="component" value="Unassembled WGS sequence"/>
</dbReference>
<dbReference type="EMBL" id="SNRW01001906">
    <property type="protein sequence ID" value="KAA6394584.1"/>
    <property type="molecule type" value="Genomic_DNA"/>
</dbReference>
<sequence length="153" mass="17897">MLDRAVLVDESAGEQQIKDDRQEIERDNNLDRCINSRMGSECDQEQQKDQEDIQIIGNEYGEFKLARGIGDIQSSTNAQRVYYPIGIYFSNDRNRQYNSVFFNIKSKGKISFEESDRFDFINTRGKRMDINNKTYRWQIEQGSGNVIKDVDCQ</sequence>